<accession>A0A1X0QD75</accession>
<proteinExistence type="predicted"/>
<dbReference type="EMBL" id="LTAI01001002">
    <property type="protein sequence ID" value="ORD97769.1"/>
    <property type="molecule type" value="Genomic_DNA"/>
</dbReference>
<evidence type="ECO:0000313" key="2">
    <source>
        <dbReference type="Proteomes" id="UP000192501"/>
    </source>
</evidence>
<reference evidence="1 2" key="1">
    <citation type="journal article" date="2017" name="Environ. Microbiol.">
        <title>Decay of the glycolytic pathway and adaptation to intranuclear parasitism within Enterocytozoonidae microsporidia.</title>
        <authorList>
            <person name="Wiredu Boakye D."/>
            <person name="Jaroenlak P."/>
            <person name="Prachumwat A."/>
            <person name="Williams T.A."/>
            <person name="Bateman K.S."/>
            <person name="Itsathitphaisarn O."/>
            <person name="Sritunyalucksana K."/>
            <person name="Paszkiewicz K.H."/>
            <person name="Moore K.A."/>
            <person name="Stentiford G.D."/>
            <person name="Williams B.A."/>
        </authorList>
    </citation>
    <scope>NUCLEOTIDE SEQUENCE [LARGE SCALE GENOMIC DNA]</scope>
    <source>
        <strain evidence="2">canceri</strain>
    </source>
</reference>
<name>A0A1X0QD75_9MICR</name>
<comment type="caution">
    <text evidence="1">The sequence shown here is derived from an EMBL/GenBank/DDBJ whole genome shotgun (WGS) entry which is preliminary data.</text>
</comment>
<dbReference type="AlphaFoldDB" id="A0A1X0QD75"/>
<protein>
    <submittedName>
        <fullName evidence="1">Uncharacterized protein</fullName>
    </submittedName>
</protein>
<gene>
    <name evidence="1" type="ORF">A0H76_266</name>
</gene>
<evidence type="ECO:0000313" key="1">
    <source>
        <dbReference type="EMBL" id="ORD97769.1"/>
    </source>
</evidence>
<dbReference type="Proteomes" id="UP000192501">
    <property type="component" value="Unassembled WGS sequence"/>
</dbReference>
<organism evidence="1 2">
    <name type="scientific">Hepatospora eriocheir</name>
    <dbReference type="NCBI Taxonomy" id="1081669"/>
    <lineage>
        <taxon>Eukaryota</taxon>
        <taxon>Fungi</taxon>
        <taxon>Fungi incertae sedis</taxon>
        <taxon>Microsporidia</taxon>
        <taxon>Hepatosporidae</taxon>
        <taxon>Hepatospora</taxon>
    </lineage>
</organism>
<dbReference type="VEuPathDB" id="MicrosporidiaDB:A0H76_266"/>
<sequence length="62" mass="7656">MKNKIFFYLNSIVKNFKKIFFKKEDIENGKYNKFMKIFILYIFNTNLEKNTSYKRVGNIQIF</sequence>